<evidence type="ECO:0000256" key="1">
    <source>
        <dbReference type="ARBA" id="ARBA00004651"/>
    </source>
</evidence>
<evidence type="ECO:0000256" key="3">
    <source>
        <dbReference type="ARBA" id="ARBA00022475"/>
    </source>
</evidence>
<keyword evidence="4 8" id="KW-0812">Transmembrane</keyword>
<dbReference type="NCBIfam" id="TIGR03426">
    <property type="entry name" value="shape_MreD"/>
    <property type="match status" value="1"/>
</dbReference>
<name>A0A7G9W4J7_ALKCA</name>
<evidence type="ECO:0000313" key="10">
    <source>
        <dbReference type="Proteomes" id="UP000516160"/>
    </source>
</evidence>
<evidence type="ECO:0000256" key="4">
    <source>
        <dbReference type="ARBA" id="ARBA00022692"/>
    </source>
</evidence>
<keyword evidence="6 8" id="KW-1133">Transmembrane helix</keyword>
<keyword evidence="7 8" id="KW-0472">Membrane</keyword>
<reference evidence="9 10" key="1">
    <citation type="submission" date="2020-07" db="EMBL/GenBank/DDBJ databases">
        <title>Alkalicella. sp. LB2 genome.</title>
        <authorList>
            <person name="Postec A."/>
            <person name="Quemeneur M."/>
        </authorList>
    </citation>
    <scope>NUCLEOTIDE SEQUENCE [LARGE SCALE GENOMIC DNA]</scope>
    <source>
        <strain evidence="9 10">LB2</strain>
    </source>
</reference>
<dbReference type="GO" id="GO:0008360">
    <property type="term" value="P:regulation of cell shape"/>
    <property type="evidence" value="ECO:0007669"/>
    <property type="project" value="UniProtKB-KW"/>
</dbReference>
<evidence type="ECO:0000256" key="5">
    <source>
        <dbReference type="ARBA" id="ARBA00022960"/>
    </source>
</evidence>
<keyword evidence="5" id="KW-0133">Cell shape</keyword>
<gene>
    <name evidence="9" type="primary">mreD</name>
    <name evidence="9" type="ORF">HYG86_01900</name>
</gene>
<sequence>MGGILSALLILIFVSAQGSLINLIPIDGVVPDLALVFLVLLSLRQNKPQTYLLAIWAGLLQDVLFYPAIGSSIAAKLLICYLIIDYGKKLFNENIYYGAMILFFSVFTHEVIMYMMLSFSGYTEYSIFWYMQNRLAPFLIYNLIIMLIMYKPLAKFFKNTNFYDI</sequence>
<protein>
    <submittedName>
        <fullName evidence="9">Rod shape-determining protein MreD</fullName>
    </submittedName>
</protein>
<evidence type="ECO:0000313" key="9">
    <source>
        <dbReference type="EMBL" id="QNO13609.1"/>
    </source>
</evidence>
<keyword evidence="10" id="KW-1185">Reference proteome</keyword>
<evidence type="ECO:0000256" key="6">
    <source>
        <dbReference type="ARBA" id="ARBA00022989"/>
    </source>
</evidence>
<evidence type="ECO:0000256" key="8">
    <source>
        <dbReference type="SAM" id="Phobius"/>
    </source>
</evidence>
<feature type="transmembrane region" description="Helical" evidence="8">
    <location>
        <begin position="96"/>
        <end position="117"/>
    </location>
</feature>
<comment type="subcellular location">
    <subcellularLocation>
        <location evidence="1">Cell membrane</location>
        <topology evidence="1">Multi-pass membrane protein</topology>
    </subcellularLocation>
</comment>
<dbReference type="AlphaFoldDB" id="A0A7G9W4J7"/>
<evidence type="ECO:0000256" key="2">
    <source>
        <dbReference type="ARBA" id="ARBA00007776"/>
    </source>
</evidence>
<dbReference type="RefSeq" id="WP_213167277.1">
    <property type="nucleotide sequence ID" value="NZ_CP058559.1"/>
</dbReference>
<keyword evidence="3" id="KW-1003">Cell membrane</keyword>
<organism evidence="9 10">
    <name type="scientific">Alkalicella caledoniensis</name>
    <dbReference type="NCBI Taxonomy" id="2731377"/>
    <lineage>
        <taxon>Bacteria</taxon>
        <taxon>Bacillati</taxon>
        <taxon>Bacillota</taxon>
        <taxon>Clostridia</taxon>
        <taxon>Eubacteriales</taxon>
        <taxon>Proteinivoracaceae</taxon>
        <taxon>Alkalicella</taxon>
    </lineage>
</organism>
<dbReference type="Proteomes" id="UP000516160">
    <property type="component" value="Chromosome"/>
</dbReference>
<dbReference type="Pfam" id="PF04093">
    <property type="entry name" value="MreD"/>
    <property type="match status" value="1"/>
</dbReference>
<feature type="transmembrane region" description="Helical" evidence="8">
    <location>
        <begin position="28"/>
        <end position="43"/>
    </location>
</feature>
<proteinExistence type="inferred from homology"/>
<accession>A0A7G9W4J7</accession>
<dbReference type="KEGG" id="acae:HYG86_01900"/>
<feature type="transmembrane region" description="Helical" evidence="8">
    <location>
        <begin position="138"/>
        <end position="157"/>
    </location>
</feature>
<dbReference type="GO" id="GO:0005886">
    <property type="term" value="C:plasma membrane"/>
    <property type="evidence" value="ECO:0007669"/>
    <property type="project" value="UniProtKB-SubCell"/>
</dbReference>
<evidence type="ECO:0000256" key="7">
    <source>
        <dbReference type="ARBA" id="ARBA00023136"/>
    </source>
</evidence>
<dbReference type="EMBL" id="CP058559">
    <property type="protein sequence ID" value="QNO13609.1"/>
    <property type="molecule type" value="Genomic_DNA"/>
</dbReference>
<dbReference type="InterPro" id="IPR007227">
    <property type="entry name" value="Cell_shape_determining_MreD"/>
</dbReference>
<feature type="transmembrane region" description="Helical" evidence="8">
    <location>
        <begin position="63"/>
        <end position="84"/>
    </location>
</feature>
<comment type="similarity">
    <text evidence="2">Belongs to the MreD family.</text>
</comment>